<keyword evidence="2" id="KW-1185">Reference proteome</keyword>
<dbReference type="RefSeq" id="WP_347306569.1">
    <property type="nucleotide sequence ID" value="NZ_JBAJEX010000001.1"/>
</dbReference>
<accession>A0ABV0EBC4</accession>
<name>A0ABV0EBC4_9BURK</name>
<dbReference type="EMBL" id="JBAJEX010000001">
    <property type="protein sequence ID" value="MEO1765961.1"/>
    <property type="molecule type" value="Genomic_DNA"/>
</dbReference>
<sequence length="125" mass="13482">MFMDHGRITRIASLKEALARSDSPVFAEEAPVTVRYGRLWGCGFPGLACFDAGLSLSSSRQGQFPHGVNRLRILARELALVTERPRGVSILNMRLASPTAHSVATLRLSPGLGAWGLIKSVALLL</sequence>
<evidence type="ECO:0000313" key="2">
    <source>
        <dbReference type="Proteomes" id="UP001482231"/>
    </source>
</evidence>
<gene>
    <name evidence="1" type="ORF">V6E02_01840</name>
</gene>
<proteinExistence type="predicted"/>
<evidence type="ECO:0000313" key="1">
    <source>
        <dbReference type="EMBL" id="MEO1765961.1"/>
    </source>
</evidence>
<comment type="caution">
    <text evidence="1">The sequence shown here is derived from an EMBL/GenBank/DDBJ whole genome shotgun (WGS) entry which is preliminary data.</text>
</comment>
<reference evidence="1 2" key="1">
    <citation type="submission" date="2024-02" db="EMBL/GenBank/DDBJ databases">
        <title>New thermophilic sulfur-oxidizing bacteria from a hot springs of the Uzon caldera (Kamchatka, Russia).</title>
        <authorList>
            <person name="Dukat A.M."/>
            <person name="Elcheninov A.G."/>
            <person name="Frolov E.N."/>
        </authorList>
    </citation>
    <scope>NUCLEOTIDE SEQUENCE [LARGE SCALE GENOMIC DNA]</scope>
    <source>
        <strain evidence="1 2">AK1</strain>
    </source>
</reference>
<organism evidence="1 2">
    <name type="scientific">Thiobacter aerophilum</name>
    <dbReference type="NCBI Taxonomy" id="3121275"/>
    <lineage>
        <taxon>Bacteria</taxon>
        <taxon>Pseudomonadati</taxon>
        <taxon>Pseudomonadota</taxon>
        <taxon>Betaproteobacteria</taxon>
        <taxon>Burkholderiales</taxon>
        <taxon>Thiobacteraceae</taxon>
        <taxon>Thiobacter</taxon>
    </lineage>
</organism>
<dbReference type="Proteomes" id="UP001482231">
    <property type="component" value="Unassembled WGS sequence"/>
</dbReference>
<protein>
    <submittedName>
        <fullName evidence="1">Uncharacterized protein</fullName>
    </submittedName>
</protein>